<dbReference type="SUPFAM" id="SSF81324">
    <property type="entry name" value="Voltage-gated potassium channels"/>
    <property type="match status" value="1"/>
</dbReference>
<dbReference type="EMBL" id="ATAO01000002">
    <property type="protein sequence ID" value="EQM86854.1"/>
    <property type="molecule type" value="Genomic_DNA"/>
</dbReference>
<keyword evidence="2" id="KW-1133">Transmembrane helix</keyword>
<feature type="domain" description="Potassium channel" evidence="3">
    <location>
        <begin position="145"/>
        <end position="223"/>
    </location>
</feature>
<feature type="transmembrane region" description="Helical" evidence="2">
    <location>
        <begin position="77"/>
        <end position="97"/>
    </location>
</feature>
<sequence>MPRTDTVNAENAHTPSHRERDGQARGYAIILGLLIVSYGFCAAQPSTDPSPWAFLAMLATVAMVFYVTRARHLVQRVWWVVLSVAGAAAVIAALFGVDGPVLAIPLSAASMLALLVAPWAIIAHQVNRRGLDLEALLAAITAYILVGMFFAFVYNLISQISPTPMFGEESLDSLGNQLFFSFTALTTTGYGNLVPVGTTGQGIAIAEGITGQLFLITAVARIMRGASAKGRSSTPA</sequence>
<feature type="transmembrane region" description="Helical" evidence="2">
    <location>
        <begin position="51"/>
        <end position="68"/>
    </location>
</feature>
<dbReference type="PATRIC" id="fig|1333857.3.peg.184"/>
<evidence type="ECO:0000259" key="3">
    <source>
        <dbReference type="Pfam" id="PF07885"/>
    </source>
</evidence>
<proteinExistence type="predicted"/>
<protein>
    <recommendedName>
        <fullName evidence="3">Potassium channel domain-containing protein</fullName>
    </recommendedName>
</protein>
<comment type="caution">
    <text evidence="4">The sequence shown here is derived from an EMBL/GenBank/DDBJ whole genome shotgun (WGS) entry which is preliminary data.</text>
</comment>
<evidence type="ECO:0000313" key="5">
    <source>
        <dbReference type="Proteomes" id="UP000016033"/>
    </source>
</evidence>
<feature type="transmembrane region" description="Helical" evidence="2">
    <location>
        <begin position="26"/>
        <end position="45"/>
    </location>
</feature>
<evidence type="ECO:0000313" key="4">
    <source>
        <dbReference type="EMBL" id="EQM86854.1"/>
    </source>
</evidence>
<dbReference type="InterPro" id="IPR013099">
    <property type="entry name" value="K_chnl_dom"/>
</dbReference>
<feature type="transmembrane region" description="Helical" evidence="2">
    <location>
        <begin position="203"/>
        <end position="223"/>
    </location>
</feature>
<evidence type="ECO:0000256" key="2">
    <source>
        <dbReference type="SAM" id="Phobius"/>
    </source>
</evidence>
<gene>
    <name evidence="4" type="ORF">L687_09835</name>
</gene>
<feature type="transmembrane region" description="Helical" evidence="2">
    <location>
        <begin position="135"/>
        <end position="157"/>
    </location>
</feature>
<keyword evidence="2" id="KW-0812">Transmembrane</keyword>
<reference evidence="4 5" key="1">
    <citation type="journal article" date="2013" name="Genome Announc.">
        <title>Whole-genome sequences of five oyster-associated bacteria show potential for crude oil hydrocarbon degradation.</title>
        <authorList>
            <person name="Chauhan A."/>
            <person name="Green S."/>
            <person name="Pathak A."/>
            <person name="Thomas J."/>
            <person name="Venkatramanan R."/>
        </authorList>
    </citation>
    <scope>NUCLEOTIDE SEQUENCE [LARGE SCALE GENOMIC DNA]</scope>
    <source>
        <strain evidence="4 5">MF109</strain>
    </source>
</reference>
<accession>T5L3H3</accession>
<keyword evidence="2" id="KW-0472">Membrane</keyword>
<dbReference type="RefSeq" id="WP_021198176.1">
    <property type="nucleotide sequence ID" value="NZ_ATAO01000002.1"/>
</dbReference>
<feature type="region of interest" description="Disordered" evidence="1">
    <location>
        <begin position="1"/>
        <end position="20"/>
    </location>
</feature>
<dbReference type="Pfam" id="PF07885">
    <property type="entry name" value="Ion_trans_2"/>
    <property type="match status" value="1"/>
</dbReference>
<feature type="compositionally biased region" description="Polar residues" evidence="1">
    <location>
        <begin position="1"/>
        <end position="14"/>
    </location>
</feature>
<evidence type="ECO:0000256" key="1">
    <source>
        <dbReference type="SAM" id="MobiDB-lite"/>
    </source>
</evidence>
<organism evidence="4 5">
    <name type="scientific">Microbacterium maritypicum MF109</name>
    <dbReference type="NCBI Taxonomy" id="1333857"/>
    <lineage>
        <taxon>Bacteria</taxon>
        <taxon>Bacillati</taxon>
        <taxon>Actinomycetota</taxon>
        <taxon>Actinomycetes</taxon>
        <taxon>Micrococcales</taxon>
        <taxon>Microbacteriaceae</taxon>
        <taxon>Microbacterium</taxon>
    </lineage>
</organism>
<name>T5L3H3_MICMQ</name>
<dbReference type="Gene3D" id="1.10.287.70">
    <property type="match status" value="1"/>
</dbReference>
<dbReference type="AlphaFoldDB" id="T5L3H3"/>
<dbReference type="Proteomes" id="UP000016033">
    <property type="component" value="Unassembled WGS sequence"/>
</dbReference>
<feature type="transmembrane region" description="Helical" evidence="2">
    <location>
        <begin position="103"/>
        <end position="123"/>
    </location>
</feature>